<evidence type="ECO:0000313" key="11">
    <source>
        <dbReference type="Proteomes" id="UP000316649"/>
    </source>
</evidence>
<gene>
    <name evidence="10" type="primary">hybA</name>
    <name evidence="10" type="ORF">FHP88_09170</name>
</gene>
<keyword evidence="4" id="KW-0479">Metal-binding</keyword>
<evidence type="ECO:0000259" key="9">
    <source>
        <dbReference type="PROSITE" id="PS51379"/>
    </source>
</evidence>
<comment type="cofactor">
    <cofactor evidence="1">
        <name>[4Fe-4S] cluster</name>
        <dbReference type="ChEBI" id="CHEBI:49883"/>
    </cofactor>
</comment>
<dbReference type="PROSITE" id="PS51379">
    <property type="entry name" value="4FE4S_FER_2"/>
    <property type="match status" value="3"/>
</dbReference>
<keyword evidence="6" id="KW-0408">Iron</keyword>
<organism evidence="10 11">
    <name type="scientific">Sedimenticola selenatireducens</name>
    <dbReference type="NCBI Taxonomy" id="191960"/>
    <lineage>
        <taxon>Bacteria</taxon>
        <taxon>Pseudomonadati</taxon>
        <taxon>Pseudomonadota</taxon>
        <taxon>Gammaproteobacteria</taxon>
        <taxon>Chromatiales</taxon>
        <taxon>Sedimenticolaceae</taxon>
        <taxon>Sedimenticola</taxon>
    </lineage>
</organism>
<evidence type="ECO:0000256" key="6">
    <source>
        <dbReference type="ARBA" id="ARBA00023004"/>
    </source>
</evidence>
<proteinExistence type="predicted"/>
<dbReference type="EMBL" id="VMNH01000009">
    <property type="protein sequence ID" value="TVO75174.1"/>
    <property type="molecule type" value="Genomic_DNA"/>
</dbReference>
<dbReference type="InterPro" id="IPR051555">
    <property type="entry name" value="FDH_Electron_Transfer_Unit"/>
</dbReference>
<dbReference type="Pfam" id="PF13247">
    <property type="entry name" value="Fer4_11"/>
    <property type="match status" value="1"/>
</dbReference>
<evidence type="ECO:0000256" key="4">
    <source>
        <dbReference type="ARBA" id="ARBA00022723"/>
    </source>
</evidence>
<feature type="region of interest" description="Disordered" evidence="8">
    <location>
        <begin position="316"/>
        <end position="341"/>
    </location>
</feature>
<dbReference type="GO" id="GO:0046872">
    <property type="term" value="F:metal ion binding"/>
    <property type="evidence" value="ECO:0007669"/>
    <property type="project" value="UniProtKB-KW"/>
</dbReference>
<protein>
    <submittedName>
        <fullName evidence="10">Hydrogenase 2 operon protein HybA</fullName>
    </submittedName>
</protein>
<dbReference type="InterPro" id="IPR006311">
    <property type="entry name" value="TAT_signal"/>
</dbReference>
<dbReference type="PANTHER" id="PTHR43545:SF1">
    <property type="entry name" value="HYDROGENASE-2 OPERON PROTEIN HYBA"/>
    <property type="match status" value="1"/>
</dbReference>
<dbReference type="PROSITE" id="PS51318">
    <property type="entry name" value="TAT"/>
    <property type="match status" value="1"/>
</dbReference>
<keyword evidence="3" id="KW-0004">4Fe-4S</keyword>
<keyword evidence="5" id="KW-0677">Repeat</keyword>
<name>A0A557SCP2_9GAMM</name>
<evidence type="ECO:0000313" key="10">
    <source>
        <dbReference type="EMBL" id="TVO75174.1"/>
    </source>
</evidence>
<keyword evidence="11" id="KW-1185">Reference proteome</keyword>
<comment type="caution">
    <text evidence="10">The sequence shown here is derived from an EMBL/GenBank/DDBJ whole genome shotgun (WGS) entry which is preliminary data.</text>
</comment>
<evidence type="ECO:0000256" key="3">
    <source>
        <dbReference type="ARBA" id="ARBA00022485"/>
    </source>
</evidence>
<dbReference type="SUPFAM" id="SSF54862">
    <property type="entry name" value="4Fe-4S ferredoxins"/>
    <property type="match status" value="1"/>
</dbReference>
<evidence type="ECO:0000256" key="2">
    <source>
        <dbReference type="ARBA" id="ARBA00004196"/>
    </source>
</evidence>
<feature type="domain" description="4Fe-4S ferredoxin-type" evidence="9">
    <location>
        <begin position="103"/>
        <end position="134"/>
    </location>
</feature>
<dbReference type="InterPro" id="IPR017896">
    <property type="entry name" value="4Fe4S_Fe-S-bd"/>
</dbReference>
<evidence type="ECO:0000256" key="5">
    <source>
        <dbReference type="ARBA" id="ARBA00022737"/>
    </source>
</evidence>
<feature type="domain" description="4Fe-4S ferredoxin-type" evidence="9">
    <location>
        <begin position="37"/>
        <end position="67"/>
    </location>
</feature>
<dbReference type="PANTHER" id="PTHR43545">
    <property type="entry name" value="FORMATE DEHYDROGENASE, NITRATE-INDUCIBLE, IRON-SULFUR SUBUNIT"/>
    <property type="match status" value="1"/>
</dbReference>
<dbReference type="GO" id="GO:0051539">
    <property type="term" value="F:4 iron, 4 sulfur cluster binding"/>
    <property type="evidence" value="ECO:0007669"/>
    <property type="project" value="UniProtKB-KW"/>
</dbReference>
<dbReference type="Pfam" id="PF12800">
    <property type="entry name" value="Fer4_4"/>
    <property type="match status" value="1"/>
</dbReference>
<dbReference type="Gene3D" id="3.30.70.20">
    <property type="match status" value="2"/>
</dbReference>
<dbReference type="InterPro" id="IPR017900">
    <property type="entry name" value="4Fe4S_Fe_S_CS"/>
</dbReference>
<dbReference type="GO" id="GO:0030313">
    <property type="term" value="C:cell envelope"/>
    <property type="evidence" value="ECO:0007669"/>
    <property type="project" value="UniProtKB-SubCell"/>
</dbReference>
<sequence length="341" mass="36460">MKRRDFLKATAGGATAALCGAGIAEARENKPPLENAIGILYDATLCVGCKACVRACKEINGLPPTLMGEDVQYDASRGVSGTTYNVIKVYKNGTSEAKDKEIDGFSFAKKSCMHCVDPACVSGCPVSALTKNPVTGIVQYNADTCIGCRNCMVGCPFSIPQYEYHDAKGQIQKCLFCNQAGVERISQGLLPGCADVCPTGATLFGTRKELLAEAKKRLAAKPGETYIYPRGRASDELHTHEKDAPAYQQHIYGEHEVGGTQVMHIAGVPLNKLGMPELPDRSYASIAEGVQHTLYKGMIAPAIALAGLAYVVKRNTSNSDQDDPDGQNSRRPGPNNDRGEP</sequence>
<evidence type="ECO:0000256" key="7">
    <source>
        <dbReference type="ARBA" id="ARBA00023014"/>
    </source>
</evidence>
<reference evidence="10 11" key="1">
    <citation type="submission" date="2019-07" db="EMBL/GenBank/DDBJ databases">
        <title>The pathways for chlorine oxyanion respiration interact through the shared metabolite chlorate.</title>
        <authorList>
            <person name="Barnum T.P."/>
            <person name="Cheng Y."/>
            <person name="Hill K.A."/>
            <person name="Lucas L.N."/>
            <person name="Carlson H.K."/>
            <person name="Coates J.D."/>
        </authorList>
    </citation>
    <scope>NUCLEOTIDE SEQUENCE [LARGE SCALE GENOMIC DNA]</scope>
    <source>
        <strain evidence="10 11">BK-1</strain>
    </source>
</reference>
<keyword evidence="7" id="KW-0411">Iron-sulfur</keyword>
<evidence type="ECO:0000256" key="1">
    <source>
        <dbReference type="ARBA" id="ARBA00001966"/>
    </source>
</evidence>
<dbReference type="Proteomes" id="UP000316649">
    <property type="component" value="Unassembled WGS sequence"/>
</dbReference>
<evidence type="ECO:0000256" key="8">
    <source>
        <dbReference type="SAM" id="MobiDB-lite"/>
    </source>
</evidence>
<dbReference type="OrthoDB" id="9779457at2"/>
<dbReference type="NCBIfam" id="NF008134">
    <property type="entry name" value="PRK10882.1"/>
    <property type="match status" value="1"/>
</dbReference>
<accession>A0A557SCP2</accession>
<feature type="domain" description="4Fe-4S ferredoxin-type" evidence="9">
    <location>
        <begin position="136"/>
        <end position="165"/>
    </location>
</feature>
<dbReference type="AlphaFoldDB" id="A0A557SCP2"/>
<comment type="subcellular location">
    <subcellularLocation>
        <location evidence="2">Cell envelope</location>
    </subcellularLocation>
</comment>
<dbReference type="PROSITE" id="PS00198">
    <property type="entry name" value="4FE4S_FER_1"/>
    <property type="match status" value="1"/>
</dbReference>
<dbReference type="CDD" id="cd10561">
    <property type="entry name" value="HybA_like"/>
    <property type="match status" value="1"/>
</dbReference>
<dbReference type="RefSeq" id="WP_144358747.1">
    <property type="nucleotide sequence ID" value="NZ_VMNH01000009.1"/>
</dbReference>